<dbReference type="EMBL" id="VSWC01000067">
    <property type="protein sequence ID" value="KAA1096842.1"/>
    <property type="molecule type" value="Genomic_DNA"/>
</dbReference>
<accession>A0A5B0P7W7</accession>
<proteinExistence type="predicted"/>
<evidence type="ECO:0000313" key="2">
    <source>
        <dbReference type="EMBL" id="KAA1113446.1"/>
    </source>
</evidence>
<dbReference type="Proteomes" id="UP000324748">
    <property type="component" value="Unassembled WGS sequence"/>
</dbReference>
<organism evidence="1 3">
    <name type="scientific">Puccinia graminis f. sp. tritici</name>
    <dbReference type="NCBI Taxonomy" id="56615"/>
    <lineage>
        <taxon>Eukaryota</taxon>
        <taxon>Fungi</taxon>
        <taxon>Dikarya</taxon>
        <taxon>Basidiomycota</taxon>
        <taxon>Pucciniomycotina</taxon>
        <taxon>Pucciniomycetes</taxon>
        <taxon>Pucciniales</taxon>
        <taxon>Pucciniaceae</taxon>
        <taxon>Puccinia</taxon>
    </lineage>
</organism>
<reference evidence="1 3" key="1">
    <citation type="submission" date="2019-05" db="EMBL/GenBank/DDBJ databases">
        <title>Emergence of the Ug99 lineage of the wheat stem rust pathogen through somatic hybridization.</title>
        <authorList>
            <person name="Li F."/>
            <person name="Upadhyaya N.M."/>
            <person name="Sperschneider J."/>
            <person name="Matny O."/>
            <person name="Nguyen-Phuc H."/>
            <person name="Mago R."/>
            <person name="Raley C."/>
            <person name="Miller M.E."/>
            <person name="Silverstein K.A.T."/>
            <person name="Henningsen E."/>
            <person name="Hirsch C.D."/>
            <person name="Visser B."/>
            <person name="Pretorius Z.A."/>
            <person name="Steffenson B.J."/>
            <person name="Schwessinger B."/>
            <person name="Dodds P.N."/>
            <person name="Figueroa M."/>
        </authorList>
    </citation>
    <scope>NUCLEOTIDE SEQUENCE [LARGE SCALE GENOMIC DNA]</scope>
    <source>
        <strain evidence="1">21-0</strain>
    </source>
</reference>
<sequence length="54" mass="5778">MSQGASFAPPQEGACKGWAINGLSQFRSIPFLWEDPTLGNGESGYNYLVDAVAE</sequence>
<evidence type="ECO:0000313" key="1">
    <source>
        <dbReference type="EMBL" id="KAA1096842.1"/>
    </source>
</evidence>
<name>A0A5B0P7W7_PUCGR</name>
<keyword evidence="3" id="KW-1185">Reference proteome</keyword>
<protein>
    <submittedName>
        <fullName evidence="1">Uncharacterized protein</fullName>
    </submittedName>
</protein>
<dbReference type="EMBL" id="VSWC01000015">
    <property type="protein sequence ID" value="KAA1113446.1"/>
    <property type="molecule type" value="Genomic_DNA"/>
</dbReference>
<comment type="caution">
    <text evidence="1">The sequence shown here is derived from an EMBL/GenBank/DDBJ whole genome shotgun (WGS) entry which is preliminary data.</text>
</comment>
<dbReference type="AlphaFoldDB" id="A0A5B0P7W7"/>
<evidence type="ECO:0000313" key="3">
    <source>
        <dbReference type="Proteomes" id="UP000324748"/>
    </source>
</evidence>
<gene>
    <name evidence="1" type="ORF">PGT21_029972</name>
    <name evidence="2" type="ORF">PGT21_031727</name>
</gene>